<keyword evidence="3" id="KW-1185">Reference proteome</keyword>
<evidence type="ECO:0008006" key="4">
    <source>
        <dbReference type="Google" id="ProtNLM"/>
    </source>
</evidence>
<dbReference type="Proteomes" id="UP000054977">
    <property type="component" value="Unassembled WGS sequence"/>
</dbReference>
<dbReference type="RefSeq" id="WP_087665734.1">
    <property type="nucleotide sequence ID" value="NZ_FCNW02000002.1"/>
</dbReference>
<feature type="signal peptide" evidence="1">
    <location>
        <begin position="1"/>
        <end position="23"/>
    </location>
</feature>
<evidence type="ECO:0000256" key="1">
    <source>
        <dbReference type="SAM" id="SignalP"/>
    </source>
</evidence>
<dbReference type="PROSITE" id="PS51257">
    <property type="entry name" value="PROKAR_LIPOPROTEIN"/>
    <property type="match status" value="1"/>
</dbReference>
<dbReference type="Gene3D" id="3.40.50.10610">
    <property type="entry name" value="ABC-type transport auxiliary lipoprotein component"/>
    <property type="match status" value="1"/>
</dbReference>
<comment type="caution">
    <text evidence="2">The sequence shown here is derived from an EMBL/GenBank/DDBJ whole genome shotgun (WGS) entry which is preliminary data.</text>
</comment>
<keyword evidence="1" id="KW-0732">Signal</keyword>
<reference evidence="2" key="1">
    <citation type="submission" date="2016-01" db="EMBL/GenBank/DDBJ databases">
        <authorList>
            <person name="Peeters C."/>
        </authorList>
    </citation>
    <scope>NUCLEOTIDE SEQUENCE [LARGE SCALE GENOMIC DNA]</scope>
    <source>
        <strain evidence="2">LMG 22934</strain>
    </source>
</reference>
<protein>
    <recommendedName>
        <fullName evidence="4">DUF2380 domain-containing protein</fullName>
    </recommendedName>
</protein>
<evidence type="ECO:0000313" key="2">
    <source>
        <dbReference type="EMBL" id="SAL15734.1"/>
    </source>
</evidence>
<evidence type="ECO:0000313" key="3">
    <source>
        <dbReference type="Proteomes" id="UP000054977"/>
    </source>
</evidence>
<feature type="chain" id="PRO_5011116493" description="DUF2380 domain-containing protein" evidence="1">
    <location>
        <begin position="24"/>
        <end position="174"/>
    </location>
</feature>
<dbReference type="AlphaFoldDB" id="A0A158F7J4"/>
<gene>
    <name evidence="2" type="ORF">AWB65_00602</name>
</gene>
<accession>A0A158F7J4</accession>
<organism evidence="2 3">
    <name type="scientific">Caballeronia humi</name>
    <dbReference type="NCBI Taxonomy" id="326474"/>
    <lineage>
        <taxon>Bacteria</taxon>
        <taxon>Pseudomonadati</taxon>
        <taxon>Pseudomonadota</taxon>
        <taxon>Betaproteobacteria</taxon>
        <taxon>Burkholderiales</taxon>
        <taxon>Burkholderiaceae</taxon>
        <taxon>Caballeronia</taxon>
    </lineage>
</organism>
<dbReference type="Pfam" id="PF11684">
    <property type="entry name" value="DUF3280"/>
    <property type="match status" value="1"/>
</dbReference>
<proteinExistence type="predicted"/>
<name>A0A158F7J4_9BURK</name>
<dbReference type="InterPro" id="IPR021698">
    <property type="entry name" value="DUF3280"/>
</dbReference>
<dbReference type="OrthoDB" id="6162708at2"/>
<dbReference type="EMBL" id="FCNW02000002">
    <property type="protein sequence ID" value="SAL15734.1"/>
    <property type="molecule type" value="Genomic_DNA"/>
</dbReference>
<sequence length="174" mass="18925">MNRQNVFYAIAVCACLAASQVQAAQKSIAVVNCALIDDNAAYNDADVTRIQNARLGMISDELRDQLSARDLFRVADNAPASDLIAGLQASQDFNTCNGCELQVGRKLNVERIAVCWVQKISNLILNINLRVEDVATGKAVFQRSVDIRGNTDLSWQRGVKSLVDLLAADADATR</sequence>
<dbReference type="STRING" id="326474.AWB65_00602"/>